<evidence type="ECO:0000256" key="3">
    <source>
        <dbReference type="ARBA" id="ARBA00022737"/>
    </source>
</evidence>
<reference evidence="10" key="1">
    <citation type="submission" date="2025-08" db="UniProtKB">
        <authorList>
            <consortium name="RefSeq"/>
        </authorList>
    </citation>
    <scope>IDENTIFICATION</scope>
    <source>
        <tissue evidence="10">Blood</tissue>
    </source>
</reference>
<dbReference type="SUPFAM" id="SSF47986">
    <property type="entry name" value="DEATH domain"/>
    <property type="match status" value="1"/>
</dbReference>
<dbReference type="RefSeq" id="XP_032119097.1">
    <property type="nucleotide sequence ID" value="XM_032263206.1"/>
</dbReference>
<dbReference type="Gene3D" id="3.40.50.300">
    <property type="entry name" value="P-loop containing nucleotide triphosphate hydrolases"/>
    <property type="match status" value="1"/>
</dbReference>
<dbReference type="PROSITE" id="PS50824">
    <property type="entry name" value="DAPIN"/>
    <property type="match status" value="1"/>
</dbReference>
<dbReference type="InterPro" id="IPR050637">
    <property type="entry name" value="NLRP_innate_immun_reg"/>
</dbReference>
<dbReference type="InterPro" id="IPR027417">
    <property type="entry name" value="P-loop_NTPase"/>
</dbReference>
<evidence type="ECO:0000313" key="10">
    <source>
        <dbReference type="RefSeq" id="XP_032119097.1"/>
    </source>
</evidence>
<dbReference type="PROSITE" id="PS51450">
    <property type="entry name" value="LRR"/>
    <property type="match status" value="1"/>
</dbReference>
<evidence type="ECO:0000256" key="5">
    <source>
        <dbReference type="ARBA" id="ARBA00022840"/>
    </source>
</evidence>
<evidence type="ECO:0000256" key="4">
    <source>
        <dbReference type="ARBA" id="ARBA00022741"/>
    </source>
</evidence>
<keyword evidence="3" id="KW-0677">Repeat</keyword>
<evidence type="ECO:0000259" key="8">
    <source>
        <dbReference type="PROSITE" id="PS50837"/>
    </source>
</evidence>
<dbReference type="SMART" id="SM01289">
    <property type="entry name" value="PYRIN"/>
    <property type="match status" value="1"/>
</dbReference>
<feature type="domain" description="NACHT" evidence="8">
    <location>
        <begin position="228"/>
        <end position="364"/>
    </location>
</feature>
<dbReference type="AlphaFoldDB" id="A0A6J3GNN5"/>
<dbReference type="Proteomes" id="UP000504640">
    <property type="component" value="Unplaced"/>
</dbReference>
<dbReference type="GeneID" id="116539942"/>
<feature type="domain" description="Pyrin" evidence="7">
    <location>
        <begin position="1"/>
        <end position="107"/>
    </location>
</feature>
<dbReference type="Pfam" id="PF17776">
    <property type="entry name" value="NLRC4_HD2"/>
    <property type="match status" value="1"/>
</dbReference>
<dbReference type="InterPro" id="IPR004020">
    <property type="entry name" value="DAPIN"/>
</dbReference>
<dbReference type="InterPro" id="IPR011029">
    <property type="entry name" value="DEATH-like_dom_sf"/>
</dbReference>
<dbReference type="PROSITE" id="PS50837">
    <property type="entry name" value="NACHT"/>
    <property type="match status" value="1"/>
</dbReference>
<gene>
    <name evidence="10" type="primary">NLRP13</name>
</gene>
<dbReference type="Pfam" id="PF13516">
    <property type="entry name" value="LRR_6"/>
    <property type="match status" value="4"/>
</dbReference>
<evidence type="ECO:0000256" key="2">
    <source>
        <dbReference type="ARBA" id="ARBA00022614"/>
    </source>
</evidence>
<evidence type="ECO:0000313" key="9">
    <source>
        <dbReference type="Proteomes" id="UP000504640"/>
    </source>
</evidence>
<dbReference type="Pfam" id="PF02758">
    <property type="entry name" value="PYRIN"/>
    <property type="match status" value="1"/>
</dbReference>
<evidence type="ECO:0000259" key="7">
    <source>
        <dbReference type="PROSITE" id="PS50824"/>
    </source>
</evidence>
<dbReference type="GO" id="GO:0050727">
    <property type="term" value="P:regulation of inflammatory response"/>
    <property type="evidence" value="ECO:0007669"/>
    <property type="project" value="TreeGrafter"/>
</dbReference>
<sequence>MSFFVATSADGGTNDGLLPYLMALDQYQLEEFKLCLEPRTLMDFWSAPQGHFLHIPWANLRAADPLNLSFLLDEHFPKGQAWNVVLGIFHTMNLTSLCEKVRAKMKGNVQTQEPQDATQEDAEMLEAAAGNVQTQECQDPNQEAEQLEEAAGNGQTQGCQDPKQEEPEEPEEADHRRKYREKMKAKLLEKWDDIPWPEDHVYIRSTSEDEHQELQHLLDPHGTGAQAQTIVLVGRAGVGKTTLAMKALLHWADGVLFQQRFSYVFYLSCHMMRYMKETTFAELISRDWPNSDAPIEEFMSQPEKLLFIVDGYENMIAVEPDSDGLDDGPPCTDWYQELPVTKILLSLLKKELVPQATLLITIKTFYLTDLKGLVVNPCFVQMTGFTEEDLWVYFMRHFDDSREVKKILQQIRKNETLFDSCSAPMVCWIVCSCLKQPQVRYYALQSVTETTTSLYAHFFTNLFSTAEVDLADDSWPGQWRALCSLAIEGLWPMAFTFNTQATQREGLEVPFLDYLYQLNILQKVSDCGGCFSFTHPSLQEFFAALSFVLEEPEEFLQHSAKYEEMKLLLQDALVNKEPYWTPVVLFFFGLLNRNIARELEDTLHCKMSPRKMEELLKWKEELDKAESASIQFHVLRFFHCLHESQEEDFVEKMLDHTFEVDLNILRDKELKASSFCLKQCKRLNKLRLSVGSHILERDLDTLDTSMVSSRMHAWNSICSVLVRNENVRELDLSNSKLHALSVKALCLALKNPRCKVQKLTCKSVTPDWILKELILALQGNSKLTHLNLSSNKLGETAPLILKALKHSACKLKYLWLESCGLTHHICQQFLILSKNSSLNFLSLGDNDLSDMKSLRGSSTLPKNPLTELSLEKCNLSGASCQDLALFLISIRRVTRLCLGFNRLQDSGIKLLGAALTHPECVLERLELWFCQLGARGCRHLSDALLQNRTLMHLNLSKNCLGDEGVKFLCEALRHPDCKLQSLNLSGCSFTREGCQELATALKHNHHVKILDVGENDLGDDGVKLLCEALKPSHHALYTLGLAKCNLTTACCPPLVSVVRSSKTLVNLNLLGNELDPDGVKMLCKALRKSTCRLQKLG</sequence>
<dbReference type="Gene3D" id="1.10.533.10">
    <property type="entry name" value="Death Domain, Fas"/>
    <property type="match status" value="1"/>
</dbReference>
<dbReference type="SMART" id="SM00368">
    <property type="entry name" value="LRR_RI"/>
    <property type="match status" value="10"/>
</dbReference>
<accession>A0A6J3GNN5</accession>
<organism evidence="9 10">
    <name type="scientific">Sapajus apella</name>
    <name type="common">Brown-capped capuchin</name>
    <name type="synonym">Cebus apella</name>
    <dbReference type="NCBI Taxonomy" id="9515"/>
    <lineage>
        <taxon>Eukaryota</taxon>
        <taxon>Metazoa</taxon>
        <taxon>Chordata</taxon>
        <taxon>Craniata</taxon>
        <taxon>Vertebrata</taxon>
        <taxon>Euteleostomi</taxon>
        <taxon>Mammalia</taxon>
        <taxon>Eutheria</taxon>
        <taxon>Euarchontoglires</taxon>
        <taxon>Primates</taxon>
        <taxon>Haplorrhini</taxon>
        <taxon>Platyrrhini</taxon>
        <taxon>Cebidae</taxon>
        <taxon>Cebinae</taxon>
        <taxon>Sapajus</taxon>
    </lineage>
</organism>
<dbReference type="Pfam" id="PF17779">
    <property type="entry name" value="WHD_NOD2"/>
    <property type="match status" value="1"/>
</dbReference>
<name>A0A6J3GNN5_SAPAP</name>
<dbReference type="SUPFAM" id="SSF52540">
    <property type="entry name" value="P-loop containing nucleoside triphosphate hydrolases"/>
    <property type="match status" value="1"/>
</dbReference>
<keyword evidence="9" id="KW-1185">Reference proteome</keyword>
<protein>
    <submittedName>
        <fullName evidence="10">NACHT, LRR and PYD domains-containing protein 13</fullName>
    </submittedName>
</protein>
<dbReference type="Gene3D" id="3.80.10.10">
    <property type="entry name" value="Ribonuclease Inhibitor"/>
    <property type="match status" value="3"/>
</dbReference>
<comment type="similarity">
    <text evidence="1">Belongs to the NLRP family.</text>
</comment>
<dbReference type="CTD" id="126204"/>
<dbReference type="Pfam" id="PF05729">
    <property type="entry name" value="NACHT"/>
    <property type="match status" value="1"/>
</dbReference>
<dbReference type="PANTHER" id="PTHR45690:SF16">
    <property type="entry name" value="NACHT, LRR AND PYD DOMAINS-CONTAINING PROTEIN 13"/>
    <property type="match status" value="1"/>
</dbReference>
<dbReference type="InterPro" id="IPR001611">
    <property type="entry name" value="Leu-rich_rpt"/>
</dbReference>
<evidence type="ECO:0000256" key="1">
    <source>
        <dbReference type="ARBA" id="ARBA00008665"/>
    </source>
</evidence>
<dbReference type="PANTHER" id="PTHR45690">
    <property type="entry name" value="NACHT, LRR AND PYD DOMAINS-CONTAINING PROTEIN 12"/>
    <property type="match status" value="1"/>
</dbReference>
<dbReference type="InterPro" id="IPR032675">
    <property type="entry name" value="LRR_dom_sf"/>
</dbReference>
<dbReference type="CDD" id="cd08320">
    <property type="entry name" value="Pyrin_NALPs"/>
    <property type="match status" value="1"/>
</dbReference>
<dbReference type="InterPro" id="IPR041075">
    <property type="entry name" value="NOD1/2_WH"/>
</dbReference>
<dbReference type="GO" id="GO:0005524">
    <property type="term" value="F:ATP binding"/>
    <property type="evidence" value="ECO:0007669"/>
    <property type="project" value="UniProtKB-KW"/>
</dbReference>
<feature type="region of interest" description="Disordered" evidence="6">
    <location>
        <begin position="130"/>
        <end position="177"/>
    </location>
</feature>
<feature type="compositionally biased region" description="Polar residues" evidence="6">
    <location>
        <begin position="131"/>
        <end position="144"/>
    </location>
</feature>
<dbReference type="InterPro" id="IPR007111">
    <property type="entry name" value="NACHT_NTPase"/>
</dbReference>
<dbReference type="InterPro" id="IPR041267">
    <property type="entry name" value="NLRP_HD2"/>
</dbReference>
<keyword evidence="4" id="KW-0547">Nucleotide-binding</keyword>
<dbReference type="SUPFAM" id="SSF52047">
    <property type="entry name" value="RNI-like"/>
    <property type="match status" value="2"/>
</dbReference>
<proteinExistence type="inferred from homology"/>
<keyword evidence="2" id="KW-0433">Leucine-rich repeat</keyword>
<evidence type="ECO:0000256" key="6">
    <source>
        <dbReference type="SAM" id="MobiDB-lite"/>
    </source>
</evidence>
<keyword evidence="5" id="KW-0067">ATP-binding</keyword>
<dbReference type="GO" id="GO:0005737">
    <property type="term" value="C:cytoplasm"/>
    <property type="evidence" value="ECO:0007669"/>
    <property type="project" value="TreeGrafter"/>
</dbReference>